<dbReference type="NCBIfam" id="TIGR04056">
    <property type="entry name" value="OMP_RagA_SusC"/>
    <property type="match status" value="1"/>
</dbReference>
<dbReference type="InterPro" id="IPR008969">
    <property type="entry name" value="CarboxyPept-like_regulatory"/>
</dbReference>
<proteinExistence type="inferred from homology"/>
<keyword evidence="7 8" id="KW-0998">Cell outer membrane</keyword>
<dbReference type="NCBIfam" id="TIGR04057">
    <property type="entry name" value="SusC_RagA_signa"/>
    <property type="match status" value="1"/>
</dbReference>
<dbReference type="EMBL" id="JBHZPZ010000013">
    <property type="protein sequence ID" value="MFE3868785.1"/>
    <property type="molecule type" value="Genomic_DNA"/>
</dbReference>
<evidence type="ECO:0000313" key="13">
    <source>
        <dbReference type="EMBL" id="MFE3868785.1"/>
    </source>
</evidence>
<name>A0ABW6HYZ6_9FLAO</name>
<dbReference type="Gene3D" id="2.170.130.10">
    <property type="entry name" value="TonB-dependent receptor, plug domain"/>
    <property type="match status" value="1"/>
</dbReference>
<evidence type="ECO:0000256" key="8">
    <source>
        <dbReference type="PROSITE-ProRule" id="PRU01360"/>
    </source>
</evidence>
<dbReference type="InterPro" id="IPR023996">
    <property type="entry name" value="TonB-dep_OMP_SusC/RagA"/>
</dbReference>
<keyword evidence="6 8" id="KW-0472">Membrane</keyword>
<dbReference type="InterPro" id="IPR012910">
    <property type="entry name" value="Plug_dom"/>
</dbReference>
<comment type="caution">
    <text evidence="13">The sequence shown here is derived from an EMBL/GenBank/DDBJ whole genome shotgun (WGS) entry which is preliminary data.</text>
</comment>
<dbReference type="SUPFAM" id="SSF56935">
    <property type="entry name" value="Porins"/>
    <property type="match status" value="1"/>
</dbReference>
<protein>
    <submittedName>
        <fullName evidence="13">SusC/RagA family TonB-linked outer membrane protein</fullName>
    </submittedName>
</protein>
<evidence type="ECO:0000313" key="14">
    <source>
        <dbReference type="Proteomes" id="UP001600109"/>
    </source>
</evidence>
<dbReference type="Pfam" id="PF07715">
    <property type="entry name" value="Plug"/>
    <property type="match status" value="1"/>
</dbReference>
<keyword evidence="3 8" id="KW-1134">Transmembrane beta strand</keyword>
<comment type="similarity">
    <text evidence="8 9">Belongs to the TonB-dependent receptor family.</text>
</comment>
<evidence type="ECO:0000256" key="2">
    <source>
        <dbReference type="ARBA" id="ARBA00022448"/>
    </source>
</evidence>
<feature type="domain" description="TonB-dependent receptor-like beta-barrel" evidence="11">
    <location>
        <begin position="397"/>
        <end position="841"/>
    </location>
</feature>
<feature type="signal peptide" evidence="10">
    <location>
        <begin position="1"/>
        <end position="22"/>
    </location>
</feature>
<dbReference type="PROSITE" id="PS52016">
    <property type="entry name" value="TONB_DEPENDENT_REC_3"/>
    <property type="match status" value="1"/>
</dbReference>
<keyword evidence="14" id="KW-1185">Reference proteome</keyword>
<dbReference type="InterPro" id="IPR039426">
    <property type="entry name" value="TonB-dep_rcpt-like"/>
</dbReference>
<evidence type="ECO:0000256" key="4">
    <source>
        <dbReference type="ARBA" id="ARBA00022692"/>
    </source>
</evidence>
<evidence type="ECO:0000256" key="1">
    <source>
        <dbReference type="ARBA" id="ARBA00004571"/>
    </source>
</evidence>
<dbReference type="InterPro" id="IPR023997">
    <property type="entry name" value="TonB-dep_OMP_SusC/RagA_CS"/>
</dbReference>
<dbReference type="InterPro" id="IPR000531">
    <property type="entry name" value="Beta-barrel_TonB"/>
</dbReference>
<keyword evidence="10" id="KW-0732">Signal</keyword>
<dbReference type="SUPFAM" id="SSF49464">
    <property type="entry name" value="Carboxypeptidase regulatory domain-like"/>
    <property type="match status" value="1"/>
</dbReference>
<keyword evidence="2 8" id="KW-0813">Transport</keyword>
<dbReference type="RefSeq" id="WP_379855384.1">
    <property type="nucleotide sequence ID" value="NZ_JBHZPZ010000013.1"/>
</dbReference>
<dbReference type="Proteomes" id="UP001600109">
    <property type="component" value="Unassembled WGS sequence"/>
</dbReference>
<organism evidence="13 14">
    <name type="scientific">Flavobacterium xylosi</name>
    <dbReference type="NCBI Taxonomy" id="3230415"/>
    <lineage>
        <taxon>Bacteria</taxon>
        <taxon>Pseudomonadati</taxon>
        <taxon>Bacteroidota</taxon>
        <taxon>Flavobacteriia</taxon>
        <taxon>Flavobacteriales</taxon>
        <taxon>Flavobacteriaceae</taxon>
        <taxon>Flavobacterium</taxon>
    </lineage>
</organism>
<keyword evidence="5 9" id="KW-0798">TonB box</keyword>
<gene>
    <name evidence="13" type="ORF">ACFX5E_11975</name>
</gene>
<dbReference type="Gene3D" id="2.40.170.20">
    <property type="entry name" value="TonB-dependent receptor, beta-barrel domain"/>
    <property type="match status" value="1"/>
</dbReference>
<evidence type="ECO:0000256" key="9">
    <source>
        <dbReference type="RuleBase" id="RU003357"/>
    </source>
</evidence>
<dbReference type="InterPro" id="IPR037066">
    <property type="entry name" value="Plug_dom_sf"/>
</dbReference>
<evidence type="ECO:0000256" key="6">
    <source>
        <dbReference type="ARBA" id="ARBA00023136"/>
    </source>
</evidence>
<keyword evidence="4 8" id="KW-0812">Transmembrane</keyword>
<dbReference type="Pfam" id="PF00593">
    <property type="entry name" value="TonB_dep_Rec_b-barrel"/>
    <property type="match status" value="1"/>
</dbReference>
<dbReference type="Gene3D" id="2.60.40.1120">
    <property type="entry name" value="Carboxypeptidase-like, regulatory domain"/>
    <property type="match status" value="1"/>
</dbReference>
<dbReference type="Pfam" id="PF13715">
    <property type="entry name" value="CarbopepD_reg_2"/>
    <property type="match status" value="1"/>
</dbReference>
<evidence type="ECO:0000259" key="12">
    <source>
        <dbReference type="Pfam" id="PF07715"/>
    </source>
</evidence>
<sequence length="1035" mass="112672">MRLKFKWIFSLLLALSMQFVFSQEKTITGVVSDISGPIPGANVIIKGAKQRSTQTDFDGKYSIRAKEGETLVFSFLGMKEITVNVGSSATISVRMEQEGNALEEVVVVGYGVQKKKDLTSSISKINGNDIKGLITPSFESQLGGRAAGVQVTTQNGILGVAPRVRIRGVATINSGTQPLYVVDGLPIYSGDIGGSADTNGLADINPNDIESFEVLKDGAATAIYGSRAANGVILITTKRGKKGTMKVSYSNVTGFASATKRFDLLKTADFLVINNEKRTNAGQAAWAAGSNFDTDWQSEVLNKGAFQSDHSVSLNGGSDKTKYFMSLGYSTQDGIAKSNSLDRYSLRSNLEHEVMSWLTVGANIGVTKTNTFGLNTGRNSISGNIFSAIRQLPNTSPFNATNPTGFNLNTSGNIGQGTNLTQATDNLSNISYVLANNKFESKVTRIISSAFVSANILKGLNYRFQIGVDNASTNGFLYWNPLHGDGRGTNGRLSNNSNTLTRWNVQNVLSYNKTFSDDHNLSLTAVYEAQKERNEGFFATGTNITDPFFNENVVTGAFGTQESGGGVNEEGIISYIGRASYNYKERYFVQGTIRRDGLSKFNSDIRYQSFPGVSGGWNIANESFMEDFKSVISQFKIRGSYSLTGNTNVGRSNYPYLSTYSPSFYGPNNGIAFTTFANRNLKWETSTKIDYGVDLSLFNNRLTLNFDYFKNTSEDVVLQFPIDPSLGVPGNAIDRNAANVLNKGYEFGVDYSVINTKDFKWNVNANLTLQKNKVYNLPNNGADIIGGSSGDINIQPNIIIREGESLNSLYGFTYWGVNAANGNPVYYKADGTLVQGNIATANYKVFNPADPTNIAVASTLTQADKKIQGNSLPTYFGGFSSRMSYKDFDFSFLIRFSGGNKVFNGTRRDLLNLGLSNNSTEILGRWQSATNPGDGVTPRLVANQNPFINQASNLTTRFVEDADFISLDNISLGYSFPKLLTEKISVEGVRLSAQVQNLFLITKYKGLDPELETSGVDLNGTPRARIFSIGINVNL</sequence>
<accession>A0ABW6HYZ6</accession>
<comment type="subcellular location">
    <subcellularLocation>
        <location evidence="1 8">Cell outer membrane</location>
        <topology evidence="1 8">Multi-pass membrane protein</topology>
    </subcellularLocation>
</comment>
<evidence type="ECO:0000259" key="11">
    <source>
        <dbReference type="Pfam" id="PF00593"/>
    </source>
</evidence>
<evidence type="ECO:0000256" key="10">
    <source>
        <dbReference type="SAM" id="SignalP"/>
    </source>
</evidence>
<feature type="domain" description="TonB-dependent receptor plug" evidence="12">
    <location>
        <begin position="114"/>
        <end position="232"/>
    </location>
</feature>
<dbReference type="InterPro" id="IPR036942">
    <property type="entry name" value="Beta-barrel_TonB_sf"/>
</dbReference>
<evidence type="ECO:0000256" key="5">
    <source>
        <dbReference type="ARBA" id="ARBA00023077"/>
    </source>
</evidence>
<reference evidence="13 14" key="1">
    <citation type="submission" date="2024-06" db="EMBL/GenBank/DDBJ databases">
        <title>Flavobacterium spp. isolated from glacier.</title>
        <authorList>
            <person name="Han D."/>
        </authorList>
    </citation>
    <scope>NUCLEOTIDE SEQUENCE [LARGE SCALE GENOMIC DNA]</scope>
    <source>
        <strain evidence="13 14">LS2P90</strain>
    </source>
</reference>
<evidence type="ECO:0000256" key="3">
    <source>
        <dbReference type="ARBA" id="ARBA00022452"/>
    </source>
</evidence>
<feature type="chain" id="PRO_5046913188" evidence="10">
    <location>
        <begin position="23"/>
        <end position="1035"/>
    </location>
</feature>
<evidence type="ECO:0000256" key="7">
    <source>
        <dbReference type="ARBA" id="ARBA00023237"/>
    </source>
</evidence>